<accession>A0A542DYP9</accession>
<evidence type="ECO:0000256" key="3">
    <source>
        <dbReference type="ARBA" id="ARBA00022692"/>
    </source>
</evidence>
<dbReference type="AlphaFoldDB" id="A0A542DYP9"/>
<dbReference type="PANTHER" id="PTHR32322">
    <property type="entry name" value="INNER MEMBRANE TRANSPORTER"/>
    <property type="match status" value="1"/>
</dbReference>
<dbReference type="EMBL" id="VFMN01000001">
    <property type="protein sequence ID" value="TQJ08231.1"/>
    <property type="molecule type" value="Genomic_DNA"/>
</dbReference>
<evidence type="ECO:0000313" key="9">
    <source>
        <dbReference type="EMBL" id="TQJ08231.1"/>
    </source>
</evidence>
<comment type="similarity">
    <text evidence="2">Belongs to the EamA transporter family.</text>
</comment>
<feature type="compositionally biased region" description="Low complexity" evidence="6">
    <location>
        <begin position="293"/>
        <end position="333"/>
    </location>
</feature>
<gene>
    <name evidence="9" type="ORF">FB458_1315</name>
</gene>
<dbReference type="Proteomes" id="UP000317893">
    <property type="component" value="Unassembled WGS sequence"/>
</dbReference>
<dbReference type="RefSeq" id="WP_141847770.1">
    <property type="nucleotide sequence ID" value="NZ_BAAAPR010000002.1"/>
</dbReference>
<evidence type="ECO:0000256" key="5">
    <source>
        <dbReference type="ARBA" id="ARBA00023136"/>
    </source>
</evidence>
<feature type="domain" description="EamA" evidence="8">
    <location>
        <begin position="148"/>
        <end position="278"/>
    </location>
</feature>
<feature type="transmembrane region" description="Helical" evidence="7">
    <location>
        <begin position="264"/>
        <end position="283"/>
    </location>
</feature>
<feature type="transmembrane region" description="Helical" evidence="7">
    <location>
        <begin position="203"/>
        <end position="227"/>
    </location>
</feature>
<feature type="domain" description="EamA" evidence="8">
    <location>
        <begin position="11"/>
        <end position="137"/>
    </location>
</feature>
<dbReference type="SUPFAM" id="SSF103481">
    <property type="entry name" value="Multidrug resistance efflux transporter EmrE"/>
    <property type="match status" value="2"/>
</dbReference>
<dbReference type="InterPro" id="IPR000620">
    <property type="entry name" value="EamA_dom"/>
</dbReference>
<keyword evidence="5 7" id="KW-0472">Membrane</keyword>
<protein>
    <submittedName>
        <fullName evidence="9">Putative blue pigment (Indigoidine) exporter</fullName>
    </submittedName>
</protein>
<feature type="transmembrane region" description="Helical" evidence="7">
    <location>
        <begin position="121"/>
        <end position="141"/>
    </location>
</feature>
<comment type="caution">
    <text evidence="9">The sequence shown here is derived from an EMBL/GenBank/DDBJ whole genome shotgun (WGS) entry which is preliminary data.</text>
</comment>
<evidence type="ECO:0000313" key="10">
    <source>
        <dbReference type="Proteomes" id="UP000317893"/>
    </source>
</evidence>
<dbReference type="OrthoDB" id="5430053at2"/>
<name>A0A542DYP9_9MICO</name>
<feature type="transmembrane region" description="Helical" evidence="7">
    <location>
        <begin position="177"/>
        <end position="197"/>
    </location>
</feature>
<evidence type="ECO:0000256" key="6">
    <source>
        <dbReference type="SAM" id="MobiDB-lite"/>
    </source>
</evidence>
<proteinExistence type="inferred from homology"/>
<feature type="transmembrane region" description="Helical" evidence="7">
    <location>
        <begin position="147"/>
        <end position="165"/>
    </location>
</feature>
<dbReference type="PANTHER" id="PTHR32322:SF2">
    <property type="entry name" value="EAMA DOMAIN-CONTAINING PROTEIN"/>
    <property type="match status" value="1"/>
</dbReference>
<evidence type="ECO:0000256" key="7">
    <source>
        <dbReference type="SAM" id="Phobius"/>
    </source>
</evidence>
<keyword evidence="10" id="KW-1185">Reference proteome</keyword>
<dbReference type="Pfam" id="PF00892">
    <property type="entry name" value="EamA"/>
    <property type="match status" value="2"/>
</dbReference>
<feature type="compositionally biased region" description="Basic residues" evidence="6">
    <location>
        <begin position="336"/>
        <end position="355"/>
    </location>
</feature>
<keyword evidence="4 7" id="KW-1133">Transmembrane helix</keyword>
<feature type="transmembrane region" description="Helical" evidence="7">
    <location>
        <begin position="68"/>
        <end position="87"/>
    </location>
</feature>
<feature type="region of interest" description="Disordered" evidence="6">
    <location>
        <begin position="285"/>
        <end position="355"/>
    </location>
</feature>
<keyword evidence="3 7" id="KW-0812">Transmembrane</keyword>
<dbReference type="InterPro" id="IPR037185">
    <property type="entry name" value="EmrE-like"/>
</dbReference>
<sequence length="355" mass="36118">MEATSSTARTIALTAIAPVAWGSSYLVTRQLLPPDIPLLGAALRALPAGLLLLALGRRLPRGSWWWRTALISMLTIGGFFVLVYVAGQRLPSSVAATLMAASALVTLVAARVVLGERAPRRAWLGAVAGIGGVVLLVGASAGGLDPVGVGASLLAMLSATIGFVLTKKWQPPVPPLVFAGWQLTLGGLVLAPIALFVEGPPPAMSAGAVAGFAYLILVGTALAYVVWFLGLSRLPAGTVGMVGLLNPVSGAVLGLVVAGERLTLLQVVGGVVVLAGVAAGLPARRRTDAGEVSPSPTSTATRPAPDAPATAGAPRPASRAASPTAAPRAATAPPRRPSRHPVLRRRPSSRRRNAR</sequence>
<dbReference type="GO" id="GO:0016020">
    <property type="term" value="C:membrane"/>
    <property type="evidence" value="ECO:0007669"/>
    <property type="project" value="UniProtKB-SubCell"/>
</dbReference>
<feature type="transmembrane region" description="Helical" evidence="7">
    <location>
        <begin position="239"/>
        <end position="258"/>
    </location>
</feature>
<evidence type="ECO:0000256" key="1">
    <source>
        <dbReference type="ARBA" id="ARBA00004141"/>
    </source>
</evidence>
<reference evidence="9 10" key="1">
    <citation type="submission" date="2019-06" db="EMBL/GenBank/DDBJ databases">
        <title>Sequencing the genomes of 1000 actinobacteria strains.</title>
        <authorList>
            <person name="Klenk H.-P."/>
        </authorList>
    </citation>
    <scope>NUCLEOTIDE SEQUENCE [LARGE SCALE GENOMIC DNA]</scope>
    <source>
        <strain evidence="9 10">DSM 18607</strain>
    </source>
</reference>
<organism evidence="9 10">
    <name type="scientific">Lapillicoccus jejuensis</name>
    <dbReference type="NCBI Taxonomy" id="402171"/>
    <lineage>
        <taxon>Bacteria</taxon>
        <taxon>Bacillati</taxon>
        <taxon>Actinomycetota</taxon>
        <taxon>Actinomycetes</taxon>
        <taxon>Micrococcales</taxon>
        <taxon>Intrasporangiaceae</taxon>
        <taxon>Lapillicoccus</taxon>
    </lineage>
</organism>
<comment type="subcellular location">
    <subcellularLocation>
        <location evidence="1">Membrane</location>
        <topology evidence="1">Multi-pass membrane protein</topology>
    </subcellularLocation>
</comment>
<evidence type="ECO:0000256" key="2">
    <source>
        <dbReference type="ARBA" id="ARBA00007362"/>
    </source>
</evidence>
<dbReference type="InterPro" id="IPR050638">
    <property type="entry name" value="AA-Vitamin_Transporters"/>
</dbReference>
<evidence type="ECO:0000259" key="8">
    <source>
        <dbReference type="Pfam" id="PF00892"/>
    </source>
</evidence>
<feature type="transmembrane region" description="Helical" evidence="7">
    <location>
        <begin position="93"/>
        <end position="114"/>
    </location>
</feature>
<evidence type="ECO:0000256" key="4">
    <source>
        <dbReference type="ARBA" id="ARBA00022989"/>
    </source>
</evidence>
<dbReference type="Gene3D" id="1.10.3730.20">
    <property type="match status" value="1"/>
</dbReference>